<dbReference type="EMBL" id="VBAN01000390">
    <property type="protein sequence ID" value="TMI78728.1"/>
    <property type="molecule type" value="Genomic_DNA"/>
</dbReference>
<organism evidence="3 4">
    <name type="scientific">Candidatus Segetimicrobium genomatis</name>
    <dbReference type="NCBI Taxonomy" id="2569760"/>
    <lineage>
        <taxon>Bacteria</taxon>
        <taxon>Bacillati</taxon>
        <taxon>Candidatus Sysuimicrobiota</taxon>
        <taxon>Candidatus Sysuimicrobiia</taxon>
        <taxon>Candidatus Sysuimicrobiales</taxon>
        <taxon>Candidatus Segetimicrobiaceae</taxon>
        <taxon>Candidatus Segetimicrobium</taxon>
    </lineage>
</organism>
<dbReference type="InterPro" id="IPR006311">
    <property type="entry name" value="TAT_signal"/>
</dbReference>
<dbReference type="GO" id="GO:0043190">
    <property type="term" value="C:ATP-binding cassette (ABC) transporter complex"/>
    <property type="evidence" value="ECO:0007669"/>
    <property type="project" value="InterPro"/>
</dbReference>
<dbReference type="PANTHER" id="PTHR30290">
    <property type="entry name" value="PERIPLASMIC BINDING COMPONENT OF ABC TRANSPORTER"/>
    <property type="match status" value="1"/>
</dbReference>
<evidence type="ECO:0000259" key="2">
    <source>
        <dbReference type="Pfam" id="PF00496"/>
    </source>
</evidence>
<dbReference type="PROSITE" id="PS51318">
    <property type="entry name" value="TAT"/>
    <property type="match status" value="1"/>
</dbReference>
<dbReference type="GO" id="GO:1904680">
    <property type="term" value="F:peptide transmembrane transporter activity"/>
    <property type="evidence" value="ECO:0007669"/>
    <property type="project" value="TreeGrafter"/>
</dbReference>
<dbReference type="GO" id="GO:0042597">
    <property type="term" value="C:periplasmic space"/>
    <property type="evidence" value="ECO:0007669"/>
    <property type="project" value="UniProtKB-ARBA"/>
</dbReference>
<dbReference type="InterPro" id="IPR039424">
    <property type="entry name" value="SBP_5"/>
</dbReference>
<gene>
    <name evidence="3" type="ORF">E6H03_11565</name>
</gene>
<proteinExistence type="predicted"/>
<dbReference type="InterPro" id="IPR030678">
    <property type="entry name" value="Peptide/Ni-bd"/>
</dbReference>
<dbReference type="AlphaFoldDB" id="A0A537J5A3"/>
<dbReference type="CDD" id="cd00995">
    <property type="entry name" value="PBP2_NikA_DppA_OppA_like"/>
    <property type="match status" value="1"/>
</dbReference>
<name>A0A537J5A3_9BACT</name>
<dbReference type="PIRSF" id="PIRSF002741">
    <property type="entry name" value="MppA"/>
    <property type="match status" value="1"/>
</dbReference>
<dbReference type="SUPFAM" id="SSF53850">
    <property type="entry name" value="Periplasmic binding protein-like II"/>
    <property type="match status" value="1"/>
</dbReference>
<evidence type="ECO:0000256" key="1">
    <source>
        <dbReference type="ARBA" id="ARBA00022729"/>
    </source>
</evidence>
<protein>
    <submittedName>
        <fullName evidence="3">ABC transporter substrate-binding protein</fullName>
    </submittedName>
</protein>
<evidence type="ECO:0000313" key="4">
    <source>
        <dbReference type="Proteomes" id="UP000318093"/>
    </source>
</evidence>
<sequence length="549" mass="60116">MRQSAGVAQQREIGRLVDAFRHGGMSRRAFLRRCGALGVSLAAAQHLVGAYTGAPAAAAGGPRRGGILKAAFSADPAGFDPVRGPSGMSHVVIEQVYSTLMALDPDAKPYPELAQSYKMTDGGLTYTFNLRQGVKFHHGDELTAEDVKFSFDRLRAPKSGYSYGAQVETIKSVDAVDRYTVRFRLSKVTGPFLIYMAFPGSSIVPKKLVDSGHDLNAKPIGTGPFKFVSYEPRSAIKFQRNPEYFEKGKPYFDAMEYRIISDITALTNALLSGVVNFSNEIPPKDFAKVKASAGLTAVTLEGSRYNWLLLNNTKKPFDNPKVRQAVSFALDRQALVDGAFFGLATPILGGVVPQWNWGYADISFVPPKGDLAKAKALLAEAGYPSGITGVDIGMTLPSSFPNIMAMGPIVQANLAKAGIQAKLGTMEIPRYWDEIWSTSNFGITMMYWLSPLADPDDFVTNNYHCGMAINVQKYCSKEMDALLEQAKSAPTVEARKALYRKMQDLSMQDMPIVPLVNGWLLIGHTSKLQNYRPMRTGFLKTLKDAWLEA</sequence>
<dbReference type="Pfam" id="PF00496">
    <property type="entry name" value="SBP_bac_5"/>
    <property type="match status" value="1"/>
</dbReference>
<feature type="domain" description="Solute-binding protein family 5" evidence="2">
    <location>
        <begin position="108"/>
        <end position="466"/>
    </location>
</feature>
<dbReference type="GO" id="GO:0015833">
    <property type="term" value="P:peptide transport"/>
    <property type="evidence" value="ECO:0007669"/>
    <property type="project" value="TreeGrafter"/>
</dbReference>
<reference evidence="3 4" key="1">
    <citation type="journal article" date="2019" name="Nat. Microbiol.">
        <title>Mediterranean grassland soil C-N compound turnover is dependent on rainfall and depth, and is mediated by genomically divergent microorganisms.</title>
        <authorList>
            <person name="Diamond S."/>
            <person name="Andeer P.F."/>
            <person name="Li Z."/>
            <person name="Crits-Christoph A."/>
            <person name="Burstein D."/>
            <person name="Anantharaman K."/>
            <person name="Lane K.R."/>
            <person name="Thomas B.C."/>
            <person name="Pan C."/>
            <person name="Northen T.R."/>
            <person name="Banfield J.F."/>
        </authorList>
    </citation>
    <scope>NUCLEOTIDE SEQUENCE [LARGE SCALE GENOMIC DNA]</scope>
    <source>
        <strain evidence="3">NP_6</strain>
    </source>
</reference>
<comment type="caution">
    <text evidence="3">The sequence shown here is derived from an EMBL/GenBank/DDBJ whole genome shotgun (WGS) entry which is preliminary data.</text>
</comment>
<evidence type="ECO:0000313" key="3">
    <source>
        <dbReference type="EMBL" id="TMI78728.1"/>
    </source>
</evidence>
<dbReference type="Gene3D" id="3.90.76.10">
    <property type="entry name" value="Dipeptide-binding Protein, Domain 1"/>
    <property type="match status" value="1"/>
</dbReference>
<dbReference type="PANTHER" id="PTHR30290:SF38">
    <property type="entry name" value="D,D-DIPEPTIDE-BINDING PERIPLASMIC PROTEIN DDPA-RELATED"/>
    <property type="match status" value="1"/>
</dbReference>
<dbReference type="Proteomes" id="UP000318093">
    <property type="component" value="Unassembled WGS sequence"/>
</dbReference>
<dbReference type="Gene3D" id="3.10.105.10">
    <property type="entry name" value="Dipeptide-binding Protein, Domain 3"/>
    <property type="match status" value="1"/>
</dbReference>
<dbReference type="Gene3D" id="3.40.190.10">
    <property type="entry name" value="Periplasmic binding protein-like II"/>
    <property type="match status" value="1"/>
</dbReference>
<keyword evidence="1" id="KW-0732">Signal</keyword>
<dbReference type="InterPro" id="IPR000914">
    <property type="entry name" value="SBP_5_dom"/>
</dbReference>
<accession>A0A537J5A3</accession>